<sequence length="56" mass="6471">MARPRLPQQQIRRKAVQTTLSAEDYHAIVHAAQASHTTLATWLRQFVFQRTMQPSP</sequence>
<dbReference type="RefSeq" id="WP_176213295.1">
    <property type="nucleotide sequence ID" value="NZ_FWWY01000002.1"/>
</dbReference>
<dbReference type="EMBL" id="FWWY01000002">
    <property type="protein sequence ID" value="SMC08199.1"/>
    <property type="molecule type" value="Genomic_DNA"/>
</dbReference>
<accession>A0A1W1WPR4</accession>
<evidence type="ECO:0000313" key="2">
    <source>
        <dbReference type="Proteomes" id="UP000192660"/>
    </source>
</evidence>
<evidence type="ECO:0000313" key="1">
    <source>
        <dbReference type="EMBL" id="SMC08199.1"/>
    </source>
</evidence>
<proteinExistence type="predicted"/>
<dbReference type="AlphaFoldDB" id="A0A1W1WPR4"/>
<keyword evidence="2" id="KW-1185">Reference proteome</keyword>
<name>A0A1W1WPR4_SULTA</name>
<dbReference type="Proteomes" id="UP000192660">
    <property type="component" value="Unassembled WGS sequence"/>
</dbReference>
<organism evidence="1 2">
    <name type="scientific">Sulfobacillus thermosulfidooxidans (strain DSM 9293 / VKM B-1269 / AT-1)</name>
    <dbReference type="NCBI Taxonomy" id="929705"/>
    <lineage>
        <taxon>Bacteria</taxon>
        <taxon>Bacillati</taxon>
        <taxon>Bacillota</taxon>
        <taxon>Clostridia</taxon>
        <taxon>Eubacteriales</taxon>
        <taxon>Clostridiales Family XVII. Incertae Sedis</taxon>
        <taxon>Sulfobacillus</taxon>
    </lineage>
</organism>
<reference evidence="2" key="1">
    <citation type="submission" date="2017-04" db="EMBL/GenBank/DDBJ databases">
        <authorList>
            <person name="Varghese N."/>
            <person name="Submissions S."/>
        </authorList>
    </citation>
    <scope>NUCLEOTIDE SEQUENCE [LARGE SCALE GENOMIC DNA]</scope>
    <source>
        <strain evidence="2">DSM 9293</strain>
    </source>
</reference>
<gene>
    <name evidence="1" type="ORF">SAMN00768000_3738</name>
</gene>
<protein>
    <submittedName>
        <fullName evidence="1">Uncharacterized protein</fullName>
    </submittedName>
</protein>